<reference evidence="1" key="1">
    <citation type="submission" date="2021-05" db="EMBL/GenBank/DDBJ databases">
        <authorList>
            <person name="Scholz U."/>
            <person name="Mascher M."/>
            <person name="Fiebig A."/>
        </authorList>
    </citation>
    <scope>NUCLEOTIDE SEQUENCE [LARGE SCALE GENOMIC DNA]</scope>
</reference>
<dbReference type="Proteomes" id="UP001732700">
    <property type="component" value="Chromosome 1D"/>
</dbReference>
<reference evidence="1" key="2">
    <citation type="submission" date="2025-09" db="UniProtKB">
        <authorList>
            <consortium name="EnsemblPlants"/>
        </authorList>
    </citation>
    <scope>IDENTIFICATION</scope>
</reference>
<proteinExistence type="predicted"/>
<sequence>MDGCGMQQGMAAGRSSVAQIEESEAENGAGSYPSRRQLLAAALLTFHFRFHYRYFRSLRRPSACGVKSFRMGGYMPEGGGGGGRAARAGRYPPLASLVVSTIAAFSAVIVIAVLHSAYDDALSRTRTLLGHNLEPTPWHPFPHDKGRPPPRAALRCASYLACLPPLSQPPRPTASSAPNASSSMPRRRCPSYFASIHRDLAPWRRRPGGGGGITREVLDSARARASMRVIITGGGTRLHVDLYYACVQSRTLFTVWSLLQLMRRHPGRVPDVDLMFDCMDRPAINRTEHGGEGAPPPPPLFRYCTTRDHLDVPFPDWSFWGWPETHIEPWSREFKSIRQGAKKVRWPERVPTAYWKGNPDVASPLRLALLACNDTNLWRAEIMRQNWDEEARSGYQNSKLSSQCTHRYKIYAEGFAWSVSLKYILSCGSTALLIDPLYQDFFSRALEPRVNHLPVSALGMCESIRDAVEWGNAHPDEAERVGRRGQRLMQDLGMDAVYDYMLHLLTEYAKLQDFRPVAPPTAQEACVGSVLCLADAHQRKFLEASAASPATAEPCSLPPPPPDV</sequence>
<name>A0ACD5TWQ1_AVESA</name>
<dbReference type="EnsemblPlants" id="AVESA.00010b.r2.1DG0141060.1">
    <property type="protein sequence ID" value="AVESA.00010b.r2.1DG0141060.1.CDS"/>
    <property type="gene ID" value="AVESA.00010b.r2.1DG0141060"/>
</dbReference>
<evidence type="ECO:0000313" key="2">
    <source>
        <dbReference type="Proteomes" id="UP001732700"/>
    </source>
</evidence>
<evidence type="ECO:0000313" key="1">
    <source>
        <dbReference type="EnsemblPlants" id="AVESA.00010b.r2.1DG0141060.1.CDS"/>
    </source>
</evidence>
<organism evidence="1 2">
    <name type="scientific">Avena sativa</name>
    <name type="common">Oat</name>
    <dbReference type="NCBI Taxonomy" id="4498"/>
    <lineage>
        <taxon>Eukaryota</taxon>
        <taxon>Viridiplantae</taxon>
        <taxon>Streptophyta</taxon>
        <taxon>Embryophyta</taxon>
        <taxon>Tracheophyta</taxon>
        <taxon>Spermatophyta</taxon>
        <taxon>Magnoliopsida</taxon>
        <taxon>Liliopsida</taxon>
        <taxon>Poales</taxon>
        <taxon>Poaceae</taxon>
        <taxon>BOP clade</taxon>
        <taxon>Pooideae</taxon>
        <taxon>Poodae</taxon>
        <taxon>Poeae</taxon>
        <taxon>Poeae Chloroplast Group 1 (Aveneae type)</taxon>
        <taxon>Aveninae</taxon>
        <taxon>Avena</taxon>
    </lineage>
</organism>
<protein>
    <submittedName>
        <fullName evidence="1">Uncharacterized protein</fullName>
    </submittedName>
</protein>
<accession>A0ACD5TWQ1</accession>
<keyword evidence="2" id="KW-1185">Reference proteome</keyword>